<dbReference type="Gene3D" id="3.40.1800.20">
    <property type="match status" value="1"/>
</dbReference>
<proteinExistence type="predicted"/>
<dbReference type="PROSITE" id="PS51915">
    <property type="entry name" value="ZAD"/>
    <property type="match status" value="1"/>
</dbReference>
<feature type="compositionally biased region" description="Polar residues" evidence="7">
    <location>
        <begin position="631"/>
        <end position="642"/>
    </location>
</feature>
<dbReference type="Gene3D" id="3.30.160.60">
    <property type="entry name" value="Classic Zinc Finger"/>
    <property type="match status" value="10"/>
</dbReference>
<dbReference type="FunFam" id="3.30.160.60:FF:000065">
    <property type="entry name" value="B-cell CLL/lymphoma 6, member B"/>
    <property type="match status" value="1"/>
</dbReference>
<dbReference type="FunFam" id="3.30.160.60:FF:000340">
    <property type="entry name" value="zinc finger protein 473 isoform X1"/>
    <property type="match status" value="1"/>
</dbReference>
<evidence type="ECO:0000256" key="2">
    <source>
        <dbReference type="ARBA" id="ARBA00022723"/>
    </source>
</evidence>
<name>A0A0P5NBB1_9CRUS</name>
<keyword evidence="4" id="KW-0863">Zinc-finger</keyword>
<dbReference type="PROSITE" id="PS00028">
    <property type="entry name" value="ZINC_FINGER_C2H2_1"/>
    <property type="match status" value="11"/>
</dbReference>
<feature type="region of interest" description="Disordered" evidence="7">
    <location>
        <begin position="631"/>
        <end position="672"/>
    </location>
</feature>
<dbReference type="SMART" id="SM00868">
    <property type="entry name" value="zf-AD"/>
    <property type="match status" value="1"/>
</dbReference>
<dbReference type="SUPFAM" id="SSF57667">
    <property type="entry name" value="beta-beta-alpha zinc fingers"/>
    <property type="match status" value="6"/>
</dbReference>
<evidence type="ECO:0000256" key="3">
    <source>
        <dbReference type="ARBA" id="ARBA00022737"/>
    </source>
</evidence>
<comment type="subcellular location">
    <subcellularLocation>
        <location evidence="1">Nucleus</location>
    </subcellularLocation>
</comment>
<sequence length="709" mass="81448">MYILLHEQTTDSIPICRLCGTQCMDISYLDIFGDAGQFMAFAIQKYLEIDVSEKEVCSKTVCHNCSGRVEEWSVFYNKCHEVQSLFKSPPLILEESTSAQTGETQAIFQSESVSNHLTKLVEELVQGGPMASENISSEAVLEEAMDATGIKAEDGKELNQDDDTDFTEAEEDPVSDTEDEFEEDLNSESDEQSGDSEAKQKQKPRHKKFMFDIPFLETKLGRSFTPTEKTKLQKHISKRQNTLIYEMLIGGGPGQLWECQVCQKSIKGRACEVTKHYLKTHQVQPIFPCHACDYTSRTEKMYQAHRMSHLVEYPCEHCGKIFSQHSRLVYHMNSHTNEREFECDICQKKFNTAQYVNTHKRKVHGDQEKLLKYTCELCGMRFKYKNHLQYHQKRHPTDENPLPYSCKYCEEHFMTRAEQLAHSNTVHAGEGDFVCHLCGKKMKTILSLENHVKLHSGLKEFKCDMCDSAFATNHSLKCHKKIHDRGPDNSLQYVCHVCQKPMSNKSSLNQHLKTHQSTKPHQCQHCSASFIHKNRLEIHMRKHTGEFPHTCADCGKGFRSTSSMNSHRQYVHSERKFACEICQKAFKTSRDLKVHSTLHTGEKPNICGICGKAFRVRANYFKHRKIHMRAANSNRNEVQTETAGEAPPEEREQEEEEDEEEERADQSEIENVTGLPVQETVVHHNLVPVVSATTPGDFFQFANEQQWIT</sequence>
<feature type="compositionally biased region" description="Acidic residues" evidence="7">
    <location>
        <begin position="160"/>
        <end position="194"/>
    </location>
</feature>
<dbReference type="SMART" id="SM00355">
    <property type="entry name" value="ZnF_C2H2"/>
    <property type="match status" value="13"/>
</dbReference>
<feature type="region of interest" description="Disordered" evidence="7">
    <location>
        <begin position="149"/>
        <end position="205"/>
    </location>
</feature>
<dbReference type="InterPro" id="IPR036236">
    <property type="entry name" value="Znf_C2H2_sf"/>
</dbReference>
<protein>
    <submittedName>
        <fullName evidence="8">Zinc finger protein</fullName>
    </submittedName>
</protein>
<dbReference type="FunFam" id="3.30.160.60:FF:000690">
    <property type="entry name" value="Zinc finger protein 354C"/>
    <property type="match status" value="1"/>
</dbReference>
<dbReference type="Pfam" id="PF07776">
    <property type="entry name" value="zf-AD"/>
    <property type="match status" value="1"/>
</dbReference>
<dbReference type="AlphaFoldDB" id="A0A0P5NBB1"/>
<evidence type="ECO:0000256" key="4">
    <source>
        <dbReference type="ARBA" id="ARBA00022771"/>
    </source>
</evidence>
<dbReference type="PANTHER" id="PTHR24394">
    <property type="entry name" value="ZINC FINGER PROTEIN"/>
    <property type="match status" value="1"/>
</dbReference>
<keyword evidence="5" id="KW-0862">Zinc</keyword>
<reference evidence="8" key="1">
    <citation type="submission" date="2015-10" db="EMBL/GenBank/DDBJ databases">
        <title>EvidentialGene: Evidence-directed Construction of Complete mRNA Transcriptomes without Genomes.</title>
        <authorList>
            <person name="Gilbert D.G."/>
        </authorList>
    </citation>
    <scope>NUCLEOTIDE SEQUENCE</scope>
</reference>
<dbReference type="OrthoDB" id="1095242at2759"/>
<dbReference type="EMBL" id="GDIQ01058348">
    <property type="protein sequence ID" value="JAN36389.1"/>
    <property type="molecule type" value="Transcribed_RNA"/>
</dbReference>
<dbReference type="PANTHER" id="PTHR24394:SF29">
    <property type="entry name" value="MYONEURIN"/>
    <property type="match status" value="1"/>
</dbReference>
<keyword evidence="2" id="KW-0479">Metal-binding</keyword>
<feature type="compositionally biased region" description="Acidic residues" evidence="7">
    <location>
        <begin position="651"/>
        <end position="663"/>
    </location>
</feature>
<evidence type="ECO:0000256" key="1">
    <source>
        <dbReference type="ARBA" id="ARBA00004123"/>
    </source>
</evidence>
<organism evidence="8">
    <name type="scientific">Daphnia magna</name>
    <dbReference type="NCBI Taxonomy" id="35525"/>
    <lineage>
        <taxon>Eukaryota</taxon>
        <taxon>Metazoa</taxon>
        <taxon>Ecdysozoa</taxon>
        <taxon>Arthropoda</taxon>
        <taxon>Crustacea</taxon>
        <taxon>Branchiopoda</taxon>
        <taxon>Diplostraca</taxon>
        <taxon>Cladocera</taxon>
        <taxon>Anomopoda</taxon>
        <taxon>Daphniidae</taxon>
        <taxon>Daphnia</taxon>
    </lineage>
</organism>
<dbReference type="SUPFAM" id="SSF57716">
    <property type="entry name" value="Glucocorticoid receptor-like (DNA-binding domain)"/>
    <property type="match status" value="1"/>
</dbReference>
<dbReference type="GO" id="GO:0005634">
    <property type="term" value="C:nucleus"/>
    <property type="evidence" value="ECO:0007669"/>
    <property type="project" value="UniProtKB-SubCell"/>
</dbReference>
<keyword evidence="6" id="KW-0539">Nucleus</keyword>
<dbReference type="GO" id="GO:0008270">
    <property type="term" value="F:zinc ion binding"/>
    <property type="evidence" value="ECO:0007669"/>
    <property type="project" value="UniProtKB-UniRule"/>
</dbReference>
<keyword evidence="3" id="KW-0677">Repeat</keyword>
<dbReference type="InterPro" id="IPR013087">
    <property type="entry name" value="Znf_C2H2_type"/>
</dbReference>
<evidence type="ECO:0000256" key="7">
    <source>
        <dbReference type="SAM" id="MobiDB-lite"/>
    </source>
</evidence>
<evidence type="ECO:0000313" key="8">
    <source>
        <dbReference type="EMBL" id="JAN36389.1"/>
    </source>
</evidence>
<dbReference type="Pfam" id="PF00096">
    <property type="entry name" value="zf-C2H2"/>
    <property type="match status" value="7"/>
</dbReference>
<dbReference type="GO" id="GO:0000981">
    <property type="term" value="F:DNA-binding transcription factor activity, RNA polymerase II-specific"/>
    <property type="evidence" value="ECO:0007669"/>
    <property type="project" value="TreeGrafter"/>
</dbReference>
<evidence type="ECO:0000256" key="5">
    <source>
        <dbReference type="ARBA" id="ARBA00022833"/>
    </source>
</evidence>
<accession>A0A0P5NBB1</accession>
<dbReference type="FunFam" id="3.30.160.60:FF:000072">
    <property type="entry name" value="zinc finger protein 143 isoform X1"/>
    <property type="match status" value="1"/>
</dbReference>
<dbReference type="InterPro" id="IPR012934">
    <property type="entry name" value="Znf_AD"/>
</dbReference>
<evidence type="ECO:0000256" key="6">
    <source>
        <dbReference type="ARBA" id="ARBA00023242"/>
    </source>
</evidence>
<dbReference type="GO" id="GO:0003682">
    <property type="term" value="F:chromatin binding"/>
    <property type="evidence" value="ECO:0007669"/>
    <property type="project" value="UniProtKB-ARBA"/>
</dbReference>
<dbReference type="PROSITE" id="PS50157">
    <property type="entry name" value="ZINC_FINGER_C2H2_2"/>
    <property type="match status" value="11"/>
</dbReference>